<accession>A0A7J6LZ49</accession>
<evidence type="ECO:0000256" key="3">
    <source>
        <dbReference type="SAM" id="Phobius"/>
    </source>
</evidence>
<dbReference type="InterPro" id="IPR003961">
    <property type="entry name" value="FN3_dom"/>
</dbReference>
<dbReference type="AlphaFoldDB" id="A0A7J6LZ49"/>
<dbReference type="PROSITE" id="PS50853">
    <property type="entry name" value="FN3"/>
    <property type="match status" value="2"/>
</dbReference>
<dbReference type="SUPFAM" id="SSF49265">
    <property type="entry name" value="Fibronectin type III"/>
    <property type="match status" value="2"/>
</dbReference>
<feature type="region of interest" description="Disordered" evidence="2">
    <location>
        <begin position="1"/>
        <end position="66"/>
    </location>
</feature>
<keyword evidence="3" id="KW-0472">Membrane</keyword>
<evidence type="ECO:0000313" key="5">
    <source>
        <dbReference type="EMBL" id="KAF4664091.1"/>
    </source>
</evidence>
<evidence type="ECO:0000256" key="1">
    <source>
        <dbReference type="ARBA" id="ARBA00022737"/>
    </source>
</evidence>
<dbReference type="Proteomes" id="UP000591131">
    <property type="component" value="Unassembled WGS sequence"/>
</dbReference>
<feature type="transmembrane region" description="Helical" evidence="3">
    <location>
        <begin position="115"/>
        <end position="140"/>
    </location>
</feature>
<proteinExistence type="predicted"/>
<dbReference type="PANTHER" id="PTHR13817">
    <property type="entry name" value="TITIN"/>
    <property type="match status" value="1"/>
</dbReference>
<keyword evidence="3" id="KW-0812">Transmembrane</keyword>
<keyword evidence="1" id="KW-0677">Repeat</keyword>
<protein>
    <submittedName>
        <fullName evidence="5">Immunoglobulin super DCC subclass member</fullName>
    </submittedName>
</protein>
<dbReference type="PANTHER" id="PTHR13817:SF73">
    <property type="entry name" value="FIBRONECTIN TYPE-III DOMAIN-CONTAINING PROTEIN"/>
    <property type="match status" value="1"/>
</dbReference>
<comment type="caution">
    <text evidence="5">The sequence shown here is derived from an EMBL/GenBank/DDBJ whole genome shotgun (WGS) entry which is preliminary data.</text>
</comment>
<dbReference type="InterPro" id="IPR036116">
    <property type="entry name" value="FN3_sf"/>
</dbReference>
<dbReference type="InterPro" id="IPR013783">
    <property type="entry name" value="Ig-like_fold"/>
</dbReference>
<keyword evidence="6" id="KW-1185">Reference proteome</keyword>
<dbReference type="EMBL" id="JAAPAO010000297">
    <property type="protein sequence ID" value="KAF4664091.1"/>
    <property type="molecule type" value="Genomic_DNA"/>
</dbReference>
<dbReference type="CDD" id="cd00063">
    <property type="entry name" value="FN3"/>
    <property type="match status" value="3"/>
</dbReference>
<sequence>MNNPSDIETGENAGGGLEKVDSTSTASKGATDNGDFVIEDASSPKDVMLDKTEDDITPKPEDAPKKSKCDKFNYWLCMIFCCRPPHEMTDDERAEWEKKSFWDKYKDSIFCFIRYFIMFIIGIGVGIGIFFLVLYCMGIIGGTNDNNNTSNNTIDLGELEYPRVVAGYSNLTITISPVASALTYDPKDYLIETQVASSTSSGSRRLRSDGPWTVALEIPYNKNEASTGTITGLTAGEQLLIRYKIEMEDGRTSSPSVAVMENTKTPTAPSVPGLMAYNTSSSSVSVTIIPPTHNNGADITGYVIQHAATSDNNTTTGEWSKAEISQDDAAKPYTVDGLSSGDLVMFKISAENSAGSSDYSKPYSMITDNADADKPDQVTGFAANSTTSNSVTLSWTAPSNNGAMILNYIISMDVNGLNRGSDYTFYITARNSKGYGPKSDALSTKTTESCEADQASNVMRQTPFSDGLSVSWSSPTNPQCDLPITGYRVIDDDNKELCQPSTNGALWCDITGLQPSTSYTIRVQSKNDAGWSNKITSPVKMSTIASGKCNNRDSVRWWVSTSNPTYSGEEFTSQIETCSVQGLGNPNKVSSCLVDYTKDPSKTPFNLDPISDDCGMCYGANAKCSMAHCSFPCGMGTADSSPACLQCNDQYCKPDFYTCSGLYASIGPPDPQ</sequence>
<evidence type="ECO:0000313" key="6">
    <source>
        <dbReference type="Proteomes" id="UP000591131"/>
    </source>
</evidence>
<dbReference type="Gene3D" id="2.60.40.10">
    <property type="entry name" value="Immunoglobulins"/>
    <property type="match status" value="4"/>
</dbReference>
<dbReference type="SMART" id="SM00060">
    <property type="entry name" value="FN3"/>
    <property type="match status" value="3"/>
</dbReference>
<evidence type="ECO:0000259" key="4">
    <source>
        <dbReference type="PROSITE" id="PS50853"/>
    </source>
</evidence>
<dbReference type="OrthoDB" id="10253954at2759"/>
<evidence type="ECO:0000256" key="2">
    <source>
        <dbReference type="SAM" id="MobiDB-lite"/>
    </source>
</evidence>
<keyword evidence="3" id="KW-1133">Transmembrane helix</keyword>
<gene>
    <name evidence="5" type="primary">USH2A_3</name>
    <name evidence="5" type="ORF">FOL47_005296</name>
</gene>
<dbReference type="Pfam" id="PF00041">
    <property type="entry name" value="fn3"/>
    <property type="match status" value="3"/>
</dbReference>
<name>A0A7J6LZ49_PERCH</name>
<organism evidence="5 6">
    <name type="scientific">Perkinsus chesapeaki</name>
    <name type="common">Clam parasite</name>
    <name type="synonym">Perkinsus andrewsi</name>
    <dbReference type="NCBI Taxonomy" id="330153"/>
    <lineage>
        <taxon>Eukaryota</taxon>
        <taxon>Sar</taxon>
        <taxon>Alveolata</taxon>
        <taxon>Perkinsozoa</taxon>
        <taxon>Perkinsea</taxon>
        <taxon>Perkinsida</taxon>
        <taxon>Perkinsidae</taxon>
        <taxon>Perkinsus</taxon>
    </lineage>
</organism>
<reference evidence="5 6" key="1">
    <citation type="submission" date="2020-04" db="EMBL/GenBank/DDBJ databases">
        <title>Perkinsus chesapeaki whole genome sequence.</title>
        <authorList>
            <person name="Bogema D.R."/>
        </authorList>
    </citation>
    <scope>NUCLEOTIDE SEQUENCE [LARGE SCALE GENOMIC DNA]</scope>
    <source>
        <strain evidence="5">ATCC PRA-425</strain>
    </source>
</reference>
<feature type="domain" description="Fibronectin type-III" evidence="4">
    <location>
        <begin position="268"/>
        <end position="370"/>
    </location>
</feature>
<feature type="compositionally biased region" description="Basic and acidic residues" evidence="2">
    <location>
        <begin position="47"/>
        <end position="66"/>
    </location>
</feature>
<feature type="domain" description="Fibronectin type-III" evidence="4">
    <location>
        <begin position="452"/>
        <end position="546"/>
    </location>
</feature>
<dbReference type="InterPro" id="IPR050964">
    <property type="entry name" value="Striated_Muscle_Regulatory"/>
</dbReference>